<dbReference type="GO" id="GO:0000976">
    <property type="term" value="F:transcription cis-regulatory region binding"/>
    <property type="evidence" value="ECO:0007669"/>
    <property type="project" value="TreeGrafter"/>
</dbReference>
<dbReference type="PROSITE" id="PS00356">
    <property type="entry name" value="HTH_LACI_1"/>
    <property type="match status" value="1"/>
</dbReference>
<dbReference type="OrthoDB" id="9796186at2"/>
<dbReference type="Pfam" id="PF00356">
    <property type="entry name" value="LacI"/>
    <property type="match status" value="1"/>
</dbReference>
<dbReference type="PROSITE" id="PS50932">
    <property type="entry name" value="HTH_LACI_2"/>
    <property type="match status" value="1"/>
</dbReference>
<evidence type="ECO:0000259" key="5">
    <source>
        <dbReference type="PROSITE" id="PS50932"/>
    </source>
</evidence>
<evidence type="ECO:0000256" key="1">
    <source>
        <dbReference type="ARBA" id="ARBA00022491"/>
    </source>
</evidence>
<dbReference type="PANTHER" id="PTHR30146">
    <property type="entry name" value="LACI-RELATED TRANSCRIPTIONAL REPRESSOR"/>
    <property type="match status" value="1"/>
</dbReference>
<organism evidence="6 7">
    <name type="scientific">Chengkuizengella marina</name>
    <dbReference type="NCBI Taxonomy" id="2507566"/>
    <lineage>
        <taxon>Bacteria</taxon>
        <taxon>Bacillati</taxon>
        <taxon>Bacillota</taxon>
        <taxon>Bacilli</taxon>
        <taxon>Bacillales</taxon>
        <taxon>Paenibacillaceae</taxon>
        <taxon>Chengkuizengella</taxon>
    </lineage>
</organism>
<dbReference type="InterPro" id="IPR010982">
    <property type="entry name" value="Lambda_DNA-bd_dom_sf"/>
</dbReference>
<dbReference type="SUPFAM" id="SSF47413">
    <property type="entry name" value="lambda repressor-like DNA-binding domains"/>
    <property type="match status" value="1"/>
</dbReference>
<keyword evidence="3" id="KW-0238">DNA-binding</keyword>
<feature type="domain" description="HTH lacI-type" evidence="5">
    <location>
        <begin position="2"/>
        <end position="56"/>
    </location>
</feature>
<accession>A0A6N9Q0X3</accession>
<dbReference type="PANTHER" id="PTHR30146:SF151">
    <property type="entry name" value="HTH-TYPE TRANSCRIPTIONAL REPRESSOR CYTR"/>
    <property type="match status" value="1"/>
</dbReference>
<comment type="caution">
    <text evidence="6">The sequence shown here is derived from an EMBL/GenBank/DDBJ whole genome shotgun (WGS) entry which is preliminary data.</text>
</comment>
<evidence type="ECO:0000256" key="4">
    <source>
        <dbReference type="ARBA" id="ARBA00023163"/>
    </source>
</evidence>
<evidence type="ECO:0000313" key="7">
    <source>
        <dbReference type="Proteomes" id="UP000448943"/>
    </source>
</evidence>
<dbReference type="InterPro" id="IPR001761">
    <property type="entry name" value="Peripla_BP/Lac1_sug-bd_dom"/>
</dbReference>
<sequence>MTKMSDVAKLAQVSTATVSRVLQKPETVKEETKQKVLEVIKKLDYQPNILARNFRRLETKTILVVMPSILNNVFSQIIVGIDYEATKSGYQVILGNTMQDEQRALGLINHLKQKQVDGMILLTARLDMNELVKISKEYSVVLVSDFLENKNVLPTIAIDNMKESYRITEHLIKLGHTKIAHISGPLDMSMSRDRLSGYQKALMDHNLPIEYGYLEKGDYSFQSGYDSMLSLMDLKCPPTAVVAASDRMAMGAVKAAKKKGVQVPNHIAIVGFDDIEFSKLFEPALTTVAQPFFEMGKKAMSILQQQIAGEQINNDIILLKSELKIRESCGFNLK</sequence>
<dbReference type="CDD" id="cd06284">
    <property type="entry name" value="PBP1_LacI-like"/>
    <property type="match status" value="1"/>
</dbReference>
<dbReference type="Pfam" id="PF00532">
    <property type="entry name" value="Peripla_BP_1"/>
    <property type="match status" value="1"/>
</dbReference>
<evidence type="ECO:0000256" key="2">
    <source>
        <dbReference type="ARBA" id="ARBA00023015"/>
    </source>
</evidence>
<dbReference type="Gene3D" id="3.40.50.2300">
    <property type="match status" value="2"/>
</dbReference>
<keyword evidence="1" id="KW-0678">Repressor</keyword>
<dbReference type="InterPro" id="IPR028082">
    <property type="entry name" value="Peripla_BP_I"/>
</dbReference>
<proteinExistence type="predicted"/>
<dbReference type="SUPFAM" id="SSF53822">
    <property type="entry name" value="Periplasmic binding protein-like I"/>
    <property type="match status" value="1"/>
</dbReference>
<dbReference type="RefSeq" id="WP_160643790.1">
    <property type="nucleotide sequence ID" value="NZ_SIJB01000004.1"/>
</dbReference>
<keyword evidence="2" id="KW-0805">Transcription regulation</keyword>
<evidence type="ECO:0000256" key="3">
    <source>
        <dbReference type="ARBA" id="ARBA00023125"/>
    </source>
</evidence>
<dbReference type="SMART" id="SM00354">
    <property type="entry name" value="HTH_LACI"/>
    <property type="match status" value="1"/>
</dbReference>
<dbReference type="Proteomes" id="UP000448943">
    <property type="component" value="Unassembled WGS sequence"/>
</dbReference>
<keyword evidence="7" id="KW-1185">Reference proteome</keyword>
<name>A0A6N9Q0X3_9BACL</name>
<dbReference type="AlphaFoldDB" id="A0A6N9Q0X3"/>
<dbReference type="EMBL" id="SIJB01000004">
    <property type="protein sequence ID" value="NBI27654.1"/>
    <property type="molecule type" value="Genomic_DNA"/>
</dbReference>
<protein>
    <submittedName>
        <fullName evidence="6">LacI family transcriptional regulator</fullName>
    </submittedName>
</protein>
<gene>
    <name evidence="6" type="ORF">ERL59_01545</name>
</gene>
<dbReference type="Gene3D" id="1.10.260.40">
    <property type="entry name" value="lambda repressor-like DNA-binding domains"/>
    <property type="match status" value="1"/>
</dbReference>
<dbReference type="InterPro" id="IPR000843">
    <property type="entry name" value="HTH_LacI"/>
</dbReference>
<evidence type="ECO:0000313" key="6">
    <source>
        <dbReference type="EMBL" id="NBI27654.1"/>
    </source>
</evidence>
<dbReference type="GO" id="GO:0003700">
    <property type="term" value="F:DNA-binding transcription factor activity"/>
    <property type="evidence" value="ECO:0007669"/>
    <property type="project" value="TreeGrafter"/>
</dbReference>
<reference evidence="6 7" key="1">
    <citation type="submission" date="2019-01" db="EMBL/GenBank/DDBJ databases">
        <title>Chengkuizengella sp. nov., isolated from deep-sea sediment of East Pacific Ocean.</title>
        <authorList>
            <person name="Yang J."/>
            <person name="Lai Q."/>
            <person name="Shao Z."/>
        </authorList>
    </citation>
    <scope>NUCLEOTIDE SEQUENCE [LARGE SCALE GENOMIC DNA]</scope>
    <source>
        <strain evidence="6 7">YPA3-1-1</strain>
    </source>
</reference>
<dbReference type="CDD" id="cd01392">
    <property type="entry name" value="HTH_LacI"/>
    <property type="match status" value="1"/>
</dbReference>
<keyword evidence="4" id="KW-0804">Transcription</keyword>